<evidence type="ECO:0000256" key="1">
    <source>
        <dbReference type="ARBA" id="ARBA00002667"/>
    </source>
</evidence>
<dbReference type="Pfam" id="PF03047">
    <property type="entry name" value="ComC"/>
    <property type="match status" value="1"/>
</dbReference>
<reference evidence="11 13" key="2">
    <citation type="submission" date="2019-01" db="EMBL/GenBank/DDBJ databases">
        <title>The genome sequence of Lactobacillus crispatus L49.</title>
        <authorList>
            <person name="Zhong J."/>
            <person name="Zhang J."/>
        </authorList>
    </citation>
    <scope>NUCLEOTIDE SEQUENCE [LARGE SCALE GENOMIC DNA]</scope>
    <source>
        <strain evidence="11 13">L49</strain>
    </source>
</reference>
<keyword evidence="9" id="KW-0178">Competence</keyword>
<evidence type="ECO:0000313" key="11">
    <source>
        <dbReference type="EMBL" id="RXF58162.1"/>
    </source>
</evidence>
<keyword evidence="4" id="KW-0964">Secreted</keyword>
<evidence type="ECO:0000256" key="3">
    <source>
        <dbReference type="ARBA" id="ARBA00009039"/>
    </source>
</evidence>
<keyword evidence="6" id="KW-0044">Antibiotic</keyword>
<evidence type="ECO:0000256" key="5">
    <source>
        <dbReference type="ARBA" id="ARBA00022529"/>
    </source>
</evidence>
<reference evidence="10 12" key="1">
    <citation type="submission" date="2017-12" db="EMBL/GenBank/DDBJ databases">
        <title>Phylogenetic diversity of female urinary microbiome.</title>
        <authorList>
            <person name="Thomas-White K."/>
            <person name="Wolfe A.J."/>
        </authorList>
    </citation>
    <scope>NUCLEOTIDE SEQUENCE [LARGE SCALE GENOMIC DNA]</scope>
    <source>
        <strain evidence="10 12">UMB0085</strain>
    </source>
</reference>
<comment type="subcellular location">
    <subcellularLocation>
        <location evidence="2">Secreted</location>
    </subcellularLocation>
</comment>
<dbReference type="InterPro" id="IPR010133">
    <property type="entry name" value="Bacteriocin_signal_seq"/>
</dbReference>
<dbReference type="EMBL" id="SCLX01000016">
    <property type="protein sequence ID" value="RXF58162.1"/>
    <property type="molecule type" value="Genomic_DNA"/>
</dbReference>
<evidence type="ECO:0000256" key="6">
    <source>
        <dbReference type="ARBA" id="ARBA00023022"/>
    </source>
</evidence>
<accession>A0A135YP54</accession>
<dbReference type="Proteomes" id="UP000235119">
    <property type="component" value="Unassembled WGS sequence"/>
</dbReference>
<keyword evidence="8" id="KW-0078">Bacteriocin</keyword>
<dbReference type="GO" id="GO:0031640">
    <property type="term" value="P:killing of cells of another organism"/>
    <property type="evidence" value="ECO:0007669"/>
    <property type="project" value="UniProtKB-KW"/>
</dbReference>
<sequence>MLISIGGIEMNNFQKLSTAELQNIVGGRGKSSWWRNVQRGVSQFMSGLRDGLAGK</sequence>
<dbReference type="EMBL" id="PKIW01000047">
    <property type="protein sequence ID" value="PLT10738.1"/>
    <property type="molecule type" value="Genomic_DNA"/>
</dbReference>
<keyword evidence="7" id="KW-0588">Pheromone</keyword>
<dbReference type="AlphaFoldDB" id="A0A135YP54"/>
<dbReference type="InterPro" id="IPR004288">
    <property type="entry name" value="Competence_ComC"/>
</dbReference>
<dbReference type="GO" id="GO:0005186">
    <property type="term" value="F:pheromone activity"/>
    <property type="evidence" value="ECO:0007669"/>
    <property type="project" value="InterPro"/>
</dbReference>
<dbReference type="GO" id="GO:0005576">
    <property type="term" value="C:extracellular region"/>
    <property type="evidence" value="ECO:0007669"/>
    <property type="project" value="UniProtKB-SubCell"/>
</dbReference>
<evidence type="ECO:0000256" key="7">
    <source>
        <dbReference type="ARBA" id="ARBA00023044"/>
    </source>
</evidence>
<proteinExistence type="inferred from homology"/>
<dbReference type="Proteomes" id="UP000289808">
    <property type="component" value="Unassembled WGS sequence"/>
</dbReference>
<keyword evidence="5" id="KW-0929">Antimicrobial</keyword>
<name>A0A135YP54_9LACO</name>
<protein>
    <submittedName>
        <fullName evidence="10">Bacteriocin</fullName>
    </submittedName>
</protein>
<dbReference type="NCBIfam" id="TIGR01847">
    <property type="entry name" value="bacteriocin_sig"/>
    <property type="match status" value="1"/>
</dbReference>
<evidence type="ECO:0000313" key="13">
    <source>
        <dbReference type="Proteomes" id="UP000289808"/>
    </source>
</evidence>
<evidence type="ECO:0000256" key="9">
    <source>
        <dbReference type="ARBA" id="ARBA00023287"/>
    </source>
</evidence>
<comment type="caution">
    <text evidence="10">The sequence shown here is derived from an EMBL/GenBank/DDBJ whole genome shotgun (WGS) entry which is preliminary data.</text>
</comment>
<evidence type="ECO:0000256" key="4">
    <source>
        <dbReference type="ARBA" id="ARBA00022525"/>
    </source>
</evidence>
<evidence type="ECO:0000313" key="12">
    <source>
        <dbReference type="Proteomes" id="UP000235119"/>
    </source>
</evidence>
<evidence type="ECO:0000256" key="8">
    <source>
        <dbReference type="ARBA" id="ARBA00023048"/>
    </source>
</evidence>
<comment type="function">
    <text evidence="1">Acts as a pheromone, induces cells to develop competence for genetic transformation.</text>
</comment>
<dbReference type="GO" id="GO:0042742">
    <property type="term" value="P:defense response to bacterium"/>
    <property type="evidence" value="ECO:0007669"/>
    <property type="project" value="UniProtKB-KW"/>
</dbReference>
<evidence type="ECO:0000313" key="10">
    <source>
        <dbReference type="EMBL" id="PLT10738.1"/>
    </source>
</evidence>
<comment type="similarity">
    <text evidence="3">Belongs to the ComC family.</text>
</comment>
<gene>
    <name evidence="10" type="ORF">CYJ79_08825</name>
    <name evidence="11" type="ORF">ERD32_04070</name>
</gene>
<evidence type="ECO:0000256" key="2">
    <source>
        <dbReference type="ARBA" id="ARBA00004613"/>
    </source>
</evidence>
<organism evidence="10 12">
    <name type="scientific">Lactobacillus crispatus</name>
    <dbReference type="NCBI Taxonomy" id="47770"/>
    <lineage>
        <taxon>Bacteria</taxon>
        <taxon>Bacillati</taxon>
        <taxon>Bacillota</taxon>
        <taxon>Bacilli</taxon>
        <taxon>Lactobacillales</taxon>
        <taxon>Lactobacillaceae</taxon>
        <taxon>Lactobacillus</taxon>
    </lineage>
</organism>